<evidence type="ECO:0000313" key="1">
    <source>
        <dbReference type="EMBL" id="MDG3494044.1"/>
    </source>
</evidence>
<dbReference type="AlphaFoldDB" id="A0A9X4M711"/>
<name>A0A9X4M711_9CYAN</name>
<keyword evidence="2" id="KW-1185">Reference proteome</keyword>
<evidence type="ECO:0000313" key="2">
    <source>
        <dbReference type="Proteomes" id="UP001152872"/>
    </source>
</evidence>
<organism evidence="1 2">
    <name type="scientific">Pseudanabaena catenata USMAC16</name>
    <dbReference type="NCBI Taxonomy" id="1855837"/>
    <lineage>
        <taxon>Bacteria</taxon>
        <taxon>Bacillati</taxon>
        <taxon>Cyanobacteriota</taxon>
        <taxon>Cyanophyceae</taxon>
        <taxon>Pseudanabaenales</taxon>
        <taxon>Pseudanabaenaceae</taxon>
        <taxon>Pseudanabaena</taxon>
    </lineage>
</organism>
<dbReference type="EMBL" id="VBTY01000030">
    <property type="protein sequence ID" value="MDG3494044.1"/>
    <property type="molecule type" value="Genomic_DNA"/>
</dbReference>
<accession>A0A9X4M711</accession>
<protein>
    <submittedName>
        <fullName evidence="1">Uncharacterized protein</fullName>
    </submittedName>
</protein>
<sequence>MAKGFPPLGKLYKICGVNALDIDVALLFPAYTQRGSDRDIFIDVCVIDVCGYISQKLFE</sequence>
<comment type="caution">
    <text evidence="1">The sequence shown here is derived from an EMBL/GenBank/DDBJ whole genome shotgun (WGS) entry which is preliminary data.</text>
</comment>
<dbReference type="Proteomes" id="UP001152872">
    <property type="component" value="Unassembled WGS sequence"/>
</dbReference>
<proteinExistence type="predicted"/>
<reference evidence="1" key="1">
    <citation type="submission" date="2019-05" db="EMBL/GenBank/DDBJ databases">
        <title>Whole genome sequencing of Pseudanabaena catenata USMAC16.</title>
        <authorList>
            <person name="Khan Z."/>
            <person name="Omar W.M."/>
            <person name="Convey P."/>
            <person name="Merican F."/>
            <person name="Najimudin N."/>
        </authorList>
    </citation>
    <scope>NUCLEOTIDE SEQUENCE</scope>
    <source>
        <strain evidence="1">USMAC16</strain>
    </source>
</reference>
<gene>
    <name evidence="1" type="ORF">FEV09_05680</name>
</gene>